<organism evidence="3 4">
    <name type="scientific">Gimesia chilikensis</name>
    <dbReference type="NCBI Taxonomy" id="2605989"/>
    <lineage>
        <taxon>Bacteria</taxon>
        <taxon>Pseudomonadati</taxon>
        <taxon>Planctomycetota</taxon>
        <taxon>Planctomycetia</taxon>
        <taxon>Planctomycetales</taxon>
        <taxon>Planctomycetaceae</taxon>
        <taxon>Gimesia</taxon>
    </lineage>
</organism>
<dbReference type="Gene3D" id="2.60.120.560">
    <property type="entry name" value="Exo-inulinase, domain 1"/>
    <property type="match status" value="1"/>
</dbReference>
<protein>
    <recommendedName>
        <fullName evidence="2">3-keto-alpha-glucoside-1,2-lyase/3-keto-2-hydroxy-glucal hydratase domain-containing protein</fullName>
    </recommendedName>
</protein>
<keyword evidence="1" id="KW-0732">Signal</keyword>
<name>A0A517PX29_9PLAN</name>
<keyword evidence="4" id="KW-1185">Reference proteome</keyword>
<dbReference type="Pfam" id="PF06439">
    <property type="entry name" value="3keto-disac_hyd"/>
    <property type="match status" value="1"/>
</dbReference>
<dbReference type="GO" id="GO:0016787">
    <property type="term" value="F:hydrolase activity"/>
    <property type="evidence" value="ECO:0007669"/>
    <property type="project" value="InterPro"/>
</dbReference>
<feature type="chain" id="PRO_5022091645" description="3-keto-alpha-glucoside-1,2-lyase/3-keto-2-hydroxy-glucal hydratase domain-containing protein" evidence="1">
    <location>
        <begin position="34"/>
        <end position="219"/>
    </location>
</feature>
<dbReference type="InterPro" id="IPR010496">
    <property type="entry name" value="AL/BT2_dom"/>
</dbReference>
<dbReference type="PROSITE" id="PS51257">
    <property type="entry name" value="PROKAR_LIPOPROTEIN"/>
    <property type="match status" value="1"/>
</dbReference>
<evidence type="ECO:0000313" key="3">
    <source>
        <dbReference type="EMBL" id="QDT23922.1"/>
    </source>
</evidence>
<dbReference type="RefSeq" id="WP_145192050.1">
    <property type="nucleotide sequence ID" value="NZ_CP036266.1"/>
</dbReference>
<feature type="signal peptide" evidence="1">
    <location>
        <begin position="1"/>
        <end position="33"/>
    </location>
</feature>
<proteinExistence type="predicted"/>
<evidence type="ECO:0000259" key="2">
    <source>
        <dbReference type="Pfam" id="PF06439"/>
    </source>
</evidence>
<gene>
    <name evidence="3" type="ORF">HG66A1_57480</name>
</gene>
<evidence type="ECO:0000256" key="1">
    <source>
        <dbReference type="SAM" id="SignalP"/>
    </source>
</evidence>
<reference evidence="3 4" key="1">
    <citation type="submission" date="2019-02" db="EMBL/GenBank/DDBJ databases">
        <title>Deep-cultivation of Planctomycetes and their phenomic and genomic characterization uncovers novel biology.</title>
        <authorList>
            <person name="Wiegand S."/>
            <person name="Jogler M."/>
            <person name="Boedeker C."/>
            <person name="Pinto D."/>
            <person name="Vollmers J."/>
            <person name="Rivas-Marin E."/>
            <person name="Kohn T."/>
            <person name="Peeters S.H."/>
            <person name="Heuer A."/>
            <person name="Rast P."/>
            <person name="Oberbeckmann S."/>
            <person name="Bunk B."/>
            <person name="Jeske O."/>
            <person name="Meyerdierks A."/>
            <person name="Storesund J.E."/>
            <person name="Kallscheuer N."/>
            <person name="Luecker S."/>
            <person name="Lage O.M."/>
            <person name="Pohl T."/>
            <person name="Merkel B.J."/>
            <person name="Hornburger P."/>
            <person name="Mueller R.-W."/>
            <person name="Bruemmer F."/>
            <person name="Labrenz M."/>
            <person name="Spormann A.M."/>
            <person name="Op den Camp H."/>
            <person name="Overmann J."/>
            <person name="Amann R."/>
            <person name="Jetten M.S.M."/>
            <person name="Mascher T."/>
            <person name="Medema M.H."/>
            <person name="Devos D.P."/>
            <person name="Kaster A.-K."/>
            <person name="Ovreas L."/>
            <person name="Rohde M."/>
            <person name="Galperin M.Y."/>
            <person name="Jogler C."/>
        </authorList>
    </citation>
    <scope>NUCLEOTIDE SEQUENCE [LARGE SCALE GENOMIC DNA]</scope>
    <source>
        <strain evidence="3 4">HG66A1</strain>
    </source>
</reference>
<feature type="domain" description="3-keto-alpha-glucoside-1,2-lyase/3-keto-2-hydroxy-glucal hydratase" evidence="2">
    <location>
        <begin position="43"/>
        <end position="215"/>
    </location>
</feature>
<dbReference type="EMBL" id="CP036266">
    <property type="protein sequence ID" value="QDT23922.1"/>
    <property type="molecule type" value="Genomic_DNA"/>
</dbReference>
<accession>A0A517PX29</accession>
<dbReference type="OrthoDB" id="242352at2"/>
<sequence length="219" mass="24234" precursor="true">MNKYRSQSYFNVFTGLMAALVISSVLGSTTACSGDNNAASSDGWVDLFNGKDLTGWKIAEGGPFEVKDGVIVVTGKRSHLFTEEEFKNFEFKADVKTTPGSNSGIFFHTKFQEEGWPTQGYESQVNVSHKDPVKTGSLYNRVKLFKTPAKDNEWWTQHIIVKGRHVIVKINDETVIDYTEPEGATGSPSLGDKGSFALQAHDPKSVVYYKNIKVKPLAD</sequence>
<dbReference type="AlphaFoldDB" id="A0A517PX29"/>
<evidence type="ECO:0000313" key="4">
    <source>
        <dbReference type="Proteomes" id="UP000320421"/>
    </source>
</evidence>
<dbReference type="Proteomes" id="UP000320421">
    <property type="component" value="Chromosome"/>
</dbReference>